<dbReference type="PROSITE" id="PS51675">
    <property type="entry name" value="SAM_MT_TRM10"/>
    <property type="match status" value="1"/>
</dbReference>
<feature type="compositionally biased region" description="Polar residues" evidence="9">
    <location>
        <begin position="135"/>
        <end position="148"/>
    </location>
</feature>
<dbReference type="PANTHER" id="PTHR13563:SF13">
    <property type="entry name" value="TRNA METHYLTRANSFERASE 10 HOMOLOG A"/>
    <property type="match status" value="1"/>
</dbReference>
<feature type="compositionally biased region" description="Low complexity" evidence="9">
    <location>
        <begin position="38"/>
        <end position="51"/>
    </location>
</feature>
<keyword evidence="12" id="KW-1185">Reference proteome</keyword>
<dbReference type="Gene3D" id="3.40.1280.30">
    <property type="match status" value="1"/>
</dbReference>
<dbReference type="GO" id="GO:0052905">
    <property type="term" value="F:tRNA (guanosine(9)-N1)-methyltransferase activity"/>
    <property type="evidence" value="ECO:0007669"/>
    <property type="project" value="UniProtKB-EC"/>
</dbReference>
<evidence type="ECO:0000256" key="7">
    <source>
        <dbReference type="ARBA" id="ARBA00032166"/>
    </source>
</evidence>
<dbReference type="GO" id="GO:0000049">
    <property type="term" value="F:tRNA binding"/>
    <property type="evidence" value="ECO:0007669"/>
    <property type="project" value="TreeGrafter"/>
</dbReference>
<dbReference type="InterPro" id="IPR028564">
    <property type="entry name" value="MT_TRM10-typ"/>
</dbReference>
<dbReference type="InterPro" id="IPR007356">
    <property type="entry name" value="tRNA_m1G_MeTrfase_euk"/>
</dbReference>
<feature type="region of interest" description="Disordered" evidence="9">
    <location>
        <begin position="444"/>
        <end position="510"/>
    </location>
</feature>
<dbReference type="AlphaFoldDB" id="A0AAN7SVV6"/>
<dbReference type="Proteomes" id="UP001309876">
    <property type="component" value="Unassembled WGS sequence"/>
</dbReference>
<evidence type="ECO:0000256" key="6">
    <source>
        <dbReference type="ARBA" id="ARBA00031792"/>
    </source>
</evidence>
<evidence type="ECO:0000313" key="11">
    <source>
        <dbReference type="EMBL" id="KAK5082204.1"/>
    </source>
</evidence>
<evidence type="ECO:0000256" key="5">
    <source>
        <dbReference type="ARBA" id="ARBA00022691"/>
    </source>
</evidence>
<evidence type="ECO:0000256" key="4">
    <source>
        <dbReference type="ARBA" id="ARBA00022679"/>
    </source>
</evidence>
<feature type="compositionally biased region" description="Acidic residues" evidence="9">
    <location>
        <begin position="55"/>
        <end position="64"/>
    </location>
</feature>
<protein>
    <recommendedName>
        <fullName evidence="2">tRNA (guanine(9)-N1)-methyltransferase</fullName>
        <ecNumber evidence="1">2.1.1.221</ecNumber>
    </recommendedName>
    <alternativeName>
        <fullName evidence="7">tRNA methyltransferase 10</fullName>
    </alternativeName>
    <alternativeName>
        <fullName evidence="6">tRNA(m1G9)-methyltransferase</fullName>
    </alternativeName>
</protein>
<evidence type="ECO:0000259" key="10">
    <source>
        <dbReference type="PROSITE" id="PS51675"/>
    </source>
</evidence>
<name>A0AAN7SVV6_9EURO</name>
<feature type="region of interest" description="Disordered" evidence="9">
    <location>
        <begin position="277"/>
        <end position="327"/>
    </location>
</feature>
<feature type="compositionally biased region" description="Polar residues" evidence="9">
    <location>
        <begin position="284"/>
        <end position="315"/>
    </location>
</feature>
<organism evidence="11 12">
    <name type="scientific">Lithohypha guttulata</name>
    <dbReference type="NCBI Taxonomy" id="1690604"/>
    <lineage>
        <taxon>Eukaryota</taxon>
        <taxon>Fungi</taxon>
        <taxon>Dikarya</taxon>
        <taxon>Ascomycota</taxon>
        <taxon>Pezizomycotina</taxon>
        <taxon>Eurotiomycetes</taxon>
        <taxon>Chaetothyriomycetidae</taxon>
        <taxon>Chaetothyriales</taxon>
        <taxon>Trichomeriaceae</taxon>
        <taxon>Lithohypha</taxon>
    </lineage>
</organism>
<dbReference type="InterPro" id="IPR038459">
    <property type="entry name" value="MT_TRM10-typ_sf"/>
</dbReference>
<evidence type="ECO:0000256" key="3">
    <source>
        <dbReference type="ARBA" id="ARBA00022603"/>
    </source>
</evidence>
<dbReference type="PANTHER" id="PTHR13563">
    <property type="entry name" value="TRNA (GUANINE-9-) METHYLTRANSFERASE"/>
    <property type="match status" value="1"/>
</dbReference>
<accession>A0AAN7SVV6</accession>
<keyword evidence="4 11" id="KW-0808">Transferase</keyword>
<gene>
    <name evidence="11" type="primary">TRM10</name>
    <name evidence="11" type="ORF">LTR05_007347</name>
</gene>
<keyword evidence="3 11" id="KW-0489">Methyltransferase</keyword>
<evidence type="ECO:0000256" key="1">
    <source>
        <dbReference type="ARBA" id="ARBA00012797"/>
    </source>
</evidence>
<evidence type="ECO:0000256" key="9">
    <source>
        <dbReference type="SAM" id="MobiDB-lite"/>
    </source>
</evidence>
<dbReference type="EC" id="2.1.1.221" evidence="1"/>
<feature type="compositionally biased region" description="Acidic residues" evidence="9">
    <location>
        <begin position="466"/>
        <end position="487"/>
    </location>
</feature>
<keyword evidence="5" id="KW-0949">S-adenosyl-L-methionine</keyword>
<feature type="compositionally biased region" description="Basic and acidic residues" evidence="9">
    <location>
        <begin position="444"/>
        <end position="453"/>
    </location>
</feature>
<reference evidence="11 12" key="1">
    <citation type="submission" date="2023-08" db="EMBL/GenBank/DDBJ databases">
        <title>Black Yeasts Isolated from many extreme environments.</title>
        <authorList>
            <person name="Coleine C."/>
            <person name="Stajich J.E."/>
            <person name="Selbmann L."/>
        </authorList>
    </citation>
    <scope>NUCLEOTIDE SEQUENCE [LARGE SCALE GENOMIC DNA]</scope>
    <source>
        <strain evidence="11 12">CCFEE 5910</strain>
    </source>
</reference>
<sequence>MEAEERPTKLRKTQHTTHDVDDGEYEGYTTVEAHQGPAQTAEGAATTGTTADSPVAEDEDIEIETNDHGTDPIETPDNIKAASTPGEPALSKNQQKKAKRRAEWEAGREDRKVKRREKAKELKARRKAAKEEQKQQPQNGDGENQDAQTPIPAQVQGQLKPLKRYRVGRLVPLAIVFDCGYDNLMTEREIISLGSQLTRAYSDNSRALYQTHLYVSGWSPQTNLRQRFDGLLRGVYKNWKGIKFVDSDFVTAATMARQTMEGKRGGKMMGAFEKYAPPKRQETDSAQNGTVEAENTQDNTEAVSTANNNEHNTPPIQDPSEQRDDDHLKSRSEIIYLTSDSPYNLTELKPYHTYIIGGLVDKNRHKGICYKTALDANSNPKTKQLLNGREIKTAKLPIDQYMAMVSRPILASSHVVEIMVRWLECGDWGRAFMEVMPKRKGAVLKEKKRDKNGEGGAGRSGQVEQDKEEEEAEQDDGEVVEESDSEADNVPAQAGADTTSDDTEHREVSS</sequence>
<dbReference type="GO" id="GO:0002939">
    <property type="term" value="P:tRNA N1-guanine methylation"/>
    <property type="evidence" value="ECO:0007669"/>
    <property type="project" value="TreeGrafter"/>
</dbReference>
<feature type="region of interest" description="Disordered" evidence="9">
    <location>
        <begin position="1"/>
        <end position="155"/>
    </location>
</feature>
<dbReference type="CDD" id="cd18089">
    <property type="entry name" value="SPOUT_Trm10-like"/>
    <property type="match status" value="1"/>
</dbReference>
<dbReference type="GO" id="GO:0005634">
    <property type="term" value="C:nucleus"/>
    <property type="evidence" value="ECO:0007669"/>
    <property type="project" value="TreeGrafter"/>
</dbReference>
<evidence type="ECO:0000256" key="8">
    <source>
        <dbReference type="ARBA" id="ARBA00048434"/>
    </source>
</evidence>
<dbReference type="EMBL" id="JAVRRJ010000008">
    <property type="protein sequence ID" value="KAK5082204.1"/>
    <property type="molecule type" value="Genomic_DNA"/>
</dbReference>
<feature type="domain" description="SAM-dependent MTase TRM10-type" evidence="10">
    <location>
        <begin position="161"/>
        <end position="443"/>
    </location>
</feature>
<comment type="caution">
    <text evidence="11">The sequence shown here is derived from an EMBL/GenBank/DDBJ whole genome shotgun (WGS) entry which is preliminary data.</text>
</comment>
<comment type="catalytic activity">
    <reaction evidence="8">
        <text>guanosine(9) in tRNA + S-adenosyl-L-methionine = N(1)-methylguanosine(9) in tRNA + S-adenosyl-L-homocysteine + H(+)</text>
        <dbReference type="Rhea" id="RHEA:43156"/>
        <dbReference type="Rhea" id="RHEA-COMP:10367"/>
        <dbReference type="Rhea" id="RHEA-COMP:10368"/>
        <dbReference type="ChEBI" id="CHEBI:15378"/>
        <dbReference type="ChEBI" id="CHEBI:57856"/>
        <dbReference type="ChEBI" id="CHEBI:59789"/>
        <dbReference type="ChEBI" id="CHEBI:73542"/>
        <dbReference type="ChEBI" id="CHEBI:74269"/>
        <dbReference type="EC" id="2.1.1.221"/>
    </reaction>
</comment>
<proteinExistence type="predicted"/>
<evidence type="ECO:0000313" key="12">
    <source>
        <dbReference type="Proteomes" id="UP001309876"/>
    </source>
</evidence>
<evidence type="ECO:0000256" key="2">
    <source>
        <dbReference type="ARBA" id="ARBA00020451"/>
    </source>
</evidence>
<feature type="compositionally biased region" description="Basic and acidic residues" evidence="9">
    <location>
        <begin position="101"/>
        <end position="122"/>
    </location>
</feature>